<dbReference type="EMBL" id="JXTB01000364">
    <property type="protein sequence ID" value="PON43771.1"/>
    <property type="molecule type" value="Genomic_DNA"/>
</dbReference>
<name>A0A2P5B4P9_PARAD</name>
<gene>
    <name evidence="1" type="ORF">PanWU01x14_271380</name>
</gene>
<protein>
    <submittedName>
        <fullName evidence="1">Uncharacterized protein</fullName>
    </submittedName>
</protein>
<evidence type="ECO:0000313" key="1">
    <source>
        <dbReference type="EMBL" id="PON43771.1"/>
    </source>
</evidence>
<dbReference type="OrthoDB" id="1749428at2759"/>
<keyword evidence="2" id="KW-1185">Reference proteome</keyword>
<evidence type="ECO:0000313" key="2">
    <source>
        <dbReference type="Proteomes" id="UP000237105"/>
    </source>
</evidence>
<comment type="caution">
    <text evidence="1">The sequence shown here is derived from an EMBL/GenBank/DDBJ whole genome shotgun (WGS) entry which is preliminary data.</text>
</comment>
<accession>A0A2P5B4P9</accession>
<sequence>MVIQQFIPDSTHRLCDCYLGNNVSRNVKDPLFEYGFVDFMYNYYTNEEFDRKWAALLEKFDLTENK</sequence>
<dbReference type="Proteomes" id="UP000237105">
    <property type="component" value="Unassembled WGS sequence"/>
</dbReference>
<reference evidence="2" key="1">
    <citation type="submission" date="2016-06" db="EMBL/GenBank/DDBJ databases">
        <title>Parallel loss of symbiosis genes in relatives of nitrogen-fixing non-legume Parasponia.</title>
        <authorList>
            <person name="Van Velzen R."/>
            <person name="Holmer R."/>
            <person name="Bu F."/>
            <person name="Rutten L."/>
            <person name="Van Zeijl A."/>
            <person name="Liu W."/>
            <person name="Santuari L."/>
            <person name="Cao Q."/>
            <person name="Sharma T."/>
            <person name="Shen D."/>
            <person name="Roswanjaya Y."/>
            <person name="Wardhani T."/>
            <person name="Kalhor M.S."/>
            <person name="Jansen J."/>
            <person name="Van den Hoogen J."/>
            <person name="Gungor B."/>
            <person name="Hartog M."/>
            <person name="Hontelez J."/>
            <person name="Verver J."/>
            <person name="Yang W.-C."/>
            <person name="Schijlen E."/>
            <person name="Repin R."/>
            <person name="Schilthuizen M."/>
            <person name="Schranz E."/>
            <person name="Heidstra R."/>
            <person name="Miyata K."/>
            <person name="Fedorova E."/>
            <person name="Kohlen W."/>
            <person name="Bisseling T."/>
            <person name="Smit S."/>
            <person name="Geurts R."/>
        </authorList>
    </citation>
    <scope>NUCLEOTIDE SEQUENCE [LARGE SCALE GENOMIC DNA]</scope>
    <source>
        <strain evidence="2">cv. WU1-14</strain>
    </source>
</reference>
<proteinExistence type="predicted"/>
<dbReference type="AlphaFoldDB" id="A0A2P5B4P9"/>
<organism evidence="1 2">
    <name type="scientific">Parasponia andersonii</name>
    <name type="common">Sponia andersonii</name>
    <dbReference type="NCBI Taxonomy" id="3476"/>
    <lineage>
        <taxon>Eukaryota</taxon>
        <taxon>Viridiplantae</taxon>
        <taxon>Streptophyta</taxon>
        <taxon>Embryophyta</taxon>
        <taxon>Tracheophyta</taxon>
        <taxon>Spermatophyta</taxon>
        <taxon>Magnoliopsida</taxon>
        <taxon>eudicotyledons</taxon>
        <taxon>Gunneridae</taxon>
        <taxon>Pentapetalae</taxon>
        <taxon>rosids</taxon>
        <taxon>fabids</taxon>
        <taxon>Rosales</taxon>
        <taxon>Cannabaceae</taxon>
        <taxon>Parasponia</taxon>
    </lineage>
</organism>